<protein>
    <submittedName>
        <fullName evidence="1">Uncharacterized protein</fullName>
    </submittedName>
</protein>
<evidence type="ECO:0000313" key="2">
    <source>
        <dbReference type="Proteomes" id="UP001583177"/>
    </source>
</evidence>
<name>A0ABR3Y7I0_9PEZI</name>
<reference evidence="1 2" key="1">
    <citation type="journal article" date="2024" name="IMA Fungus">
        <title>IMA Genome - F19 : A genome assembly and annotation guide to empower mycologists, including annotated draft genome sequences of Ceratocystis pirilliformis, Diaporthe australafricana, Fusarium ophioides, Paecilomyces lecythidis, and Sporothrix stenoceras.</title>
        <authorList>
            <person name="Aylward J."/>
            <person name="Wilson A.M."/>
            <person name="Visagie C.M."/>
            <person name="Spraker J."/>
            <person name="Barnes I."/>
            <person name="Buitendag C."/>
            <person name="Ceriani C."/>
            <person name="Del Mar Angel L."/>
            <person name="du Plessis D."/>
            <person name="Fuchs T."/>
            <person name="Gasser K."/>
            <person name="Kramer D."/>
            <person name="Li W."/>
            <person name="Munsamy K."/>
            <person name="Piso A."/>
            <person name="Price J.L."/>
            <person name="Sonnekus B."/>
            <person name="Thomas C."/>
            <person name="van der Nest A."/>
            <person name="van Dijk A."/>
            <person name="van Heerden A."/>
            <person name="van Vuuren N."/>
            <person name="Yilmaz N."/>
            <person name="Duong T.A."/>
            <person name="van der Merwe N.A."/>
            <person name="Wingfield M.J."/>
            <person name="Wingfield B.D."/>
        </authorList>
    </citation>
    <scope>NUCLEOTIDE SEQUENCE [LARGE SCALE GENOMIC DNA]</scope>
    <source>
        <strain evidence="1 2">CMW 18300</strain>
    </source>
</reference>
<comment type="caution">
    <text evidence="1">The sequence shown here is derived from an EMBL/GenBank/DDBJ whole genome shotgun (WGS) entry which is preliminary data.</text>
</comment>
<gene>
    <name evidence="1" type="ORF">Daus18300_000087</name>
</gene>
<organism evidence="1 2">
    <name type="scientific">Diaporthe australafricana</name>
    <dbReference type="NCBI Taxonomy" id="127596"/>
    <lineage>
        <taxon>Eukaryota</taxon>
        <taxon>Fungi</taxon>
        <taxon>Dikarya</taxon>
        <taxon>Ascomycota</taxon>
        <taxon>Pezizomycotina</taxon>
        <taxon>Sordariomycetes</taxon>
        <taxon>Sordariomycetidae</taxon>
        <taxon>Diaporthales</taxon>
        <taxon>Diaporthaceae</taxon>
        <taxon>Diaporthe</taxon>
    </lineage>
</organism>
<dbReference type="EMBL" id="JAWRVE010000001">
    <property type="protein sequence ID" value="KAL1883979.1"/>
    <property type="molecule type" value="Genomic_DNA"/>
</dbReference>
<keyword evidence="2" id="KW-1185">Reference proteome</keyword>
<accession>A0ABR3Y7I0</accession>
<dbReference type="Proteomes" id="UP001583177">
    <property type="component" value="Unassembled WGS sequence"/>
</dbReference>
<proteinExistence type="predicted"/>
<evidence type="ECO:0000313" key="1">
    <source>
        <dbReference type="EMBL" id="KAL1883979.1"/>
    </source>
</evidence>
<sequence length="214" mass="23011">MDPTETDGHFTSKYPIIFKSPFGAGITPGAQTPMQHIELTLGLRNNEPRPVANIPMPVAGPGFPAQLRQQFMNNGPGMQLPDGSNQYVFPGMGPSGPPMHSLDLISMSQAMQAEPMQAEPMQAEAMHPQPVMPQPVMPQPMHPQPGLPTPDSNEINLLNSGEIETEAEMSAVAADPALQQEQQNVPAEAQFGDFDLDDPAFFEFSVDGPAIGNQ</sequence>